<dbReference type="SMART" id="SM00267">
    <property type="entry name" value="GGDEF"/>
    <property type="match status" value="1"/>
</dbReference>
<dbReference type="InterPro" id="IPR043128">
    <property type="entry name" value="Rev_trsase/Diguanyl_cyclase"/>
</dbReference>
<dbReference type="GO" id="GO:0005886">
    <property type="term" value="C:plasma membrane"/>
    <property type="evidence" value="ECO:0007669"/>
    <property type="project" value="TreeGrafter"/>
</dbReference>
<dbReference type="GO" id="GO:1902201">
    <property type="term" value="P:negative regulation of bacterial-type flagellum-dependent cell motility"/>
    <property type="evidence" value="ECO:0007669"/>
    <property type="project" value="TreeGrafter"/>
</dbReference>
<dbReference type="PANTHER" id="PTHR45138">
    <property type="entry name" value="REGULATORY COMPONENTS OF SENSORY TRANSDUCTION SYSTEM"/>
    <property type="match status" value="1"/>
</dbReference>
<name>A0A1I3D7X7_9FIRM</name>
<gene>
    <name evidence="2" type="ORF">SAMN05192551_103188</name>
</gene>
<keyword evidence="3" id="KW-1185">Reference proteome</keyword>
<dbReference type="InterPro" id="IPR029787">
    <property type="entry name" value="Nucleotide_cyclase"/>
</dbReference>
<dbReference type="InterPro" id="IPR050469">
    <property type="entry name" value="Diguanylate_Cyclase"/>
</dbReference>
<organism evidence="2 3">
    <name type="scientific">Tindallia magadiensis</name>
    <dbReference type="NCBI Taxonomy" id="69895"/>
    <lineage>
        <taxon>Bacteria</taxon>
        <taxon>Bacillati</taxon>
        <taxon>Bacillota</taxon>
        <taxon>Clostridia</taxon>
        <taxon>Peptostreptococcales</taxon>
        <taxon>Tindalliaceae</taxon>
        <taxon>Tindallia</taxon>
    </lineage>
</organism>
<dbReference type="STRING" id="69895.SAMN05192551_103188"/>
<evidence type="ECO:0000313" key="3">
    <source>
        <dbReference type="Proteomes" id="UP000199287"/>
    </source>
</evidence>
<dbReference type="PANTHER" id="PTHR45138:SF25">
    <property type="entry name" value="GGDEF DOMAIN PROTEIN"/>
    <property type="match status" value="1"/>
</dbReference>
<dbReference type="AlphaFoldDB" id="A0A1I3D7X7"/>
<protein>
    <submittedName>
        <fullName evidence="2">Diguanylate cyclase (GGDEF) domain-containing protein</fullName>
    </submittedName>
</protein>
<sequence length="144" mass="16102">MNVSIAKYSSPLTGLPGNKLINEELLKALSKESCSVLYFDLDYFKAYNDQYGFEKGDQVIRLLAQIIQKNLLQGYLLSVNRKGEKECFPLVSVSIAVLPIRKNRYQSLEALTEAAAFGKKLAKNMSGSSYYTLTNAPEIHQKKG</sequence>
<dbReference type="NCBIfam" id="TIGR00254">
    <property type="entry name" value="GGDEF"/>
    <property type="match status" value="1"/>
</dbReference>
<dbReference type="GO" id="GO:0052621">
    <property type="term" value="F:diguanylate cyclase activity"/>
    <property type="evidence" value="ECO:0007669"/>
    <property type="project" value="TreeGrafter"/>
</dbReference>
<evidence type="ECO:0000313" key="2">
    <source>
        <dbReference type="EMBL" id="SFH82813.1"/>
    </source>
</evidence>
<dbReference type="Proteomes" id="UP000199287">
    <property type="component" value="Unassembled WGS sequence"/>
</dbReference>
<dbReference type="SUPFAM" id="SSF55073">
    <property type="entry name" value="Nucleotide cyclase"/>
    <property type="match status" value="1"/>
</dbReference>
<dbReference type="PROSITE" id="PS50887">
    <property type="entry name" value="GGDEF"/>
    <property type="match status" value="1"/>
</dbReference>
<dbReference type="CDD" id="cd01949">
    <property type="entry name" value="GGDEF"/>
    <property type="match status" value="1"/>
</dbReference>
<feature type="domain" description="GGDEF" evidence="1">
    <location>
        <begin position="32"/>
        <end position="144"/>
    </location>
</feature>
<evidence type="ECO:0000259" key="1">
    <source>
        <dbReference type="PROSITE" id="PS50887"/>
    </source>
</evidence>
<dbReference type="Gene3D" id="3.30.70.270">
    <property type="match status" value="1"/>
</dbReference>
<accession>A0A1I3D7X7</accession>
<dbReference type="EMBL" id="FOQA01000003">
    <property type="protein sequence ID" value="SFH82813.1"/>
    <property type="molecule type" value="Genomic_DNA"/>
</dbReference>
<dbReference type="GO" id="GO:0043709">
    <property type="term" value="P:cell adhesion involved in single-species biofilm formation"/>
    <property type="evidence" value="ECO:0007669"/>
    <property type="project" value="TreeGrafter"/>
</dbReference>
<proteinExistence type="predicted"/>
<dbReference type="OrthoDB" id="9813903at2"/>
<reference evidence="3" key="1">
    <citation type="submission" date="2016-10" db="EMBL/GenBank/DDBJ databases">
        <authorList>
            <person name="Varghese N."/>
            <person name="Submissions S."/>
        </authorList>
    </citation>
    <scope>NUCLEOTIDE SEQUENCE [LARGE SCALE GENOMIC DNA]</scope>
    <source>
        <strain evidence="3">Z-7934</strain>
    </source>
</reference>
<dbReference type="Pfam" id="PF00990">
    <property type="entry name" value="GGDEF"/>
    <property type="match status" value="1"/>
</dbReference>
<dbReference type="InterPro" id="IPR000160">
    <property type="entry name" value="GGDEF_dom"/>
</dbReference>